<dbReference type="PROSITE" id="PS00716">
    <property type="entry name" value="SIGMA70_2"/>
    <property type="match status" value="1"/>
</dbReference>
<dbReference type="EMBL" id="FNOJ01000007">
    <property type="protein sequence ID" value="SDW53550.1"/>
    <property type="molecule type" value="Genomic_DNA"/>
</dbReference>
<organism evidence="10 11">
    <name type="scientific">Alicyclobacillus hesperidum</name>
    <dbReference type="NCBI Taxonomy" id="89784"/>
    <lineage>
        <taxon>Bacteria</taxon>
        <taxon>Bacillati</taxon>
        <taxon>Bacillota</taxon>
        <taxon>Bacilli</taxon>
        <taxon>Bacillales</taxon>
        <taxon>Alicyclobacillaceae</taxon>
        <taxon>Alicyclobacillus</taxon>
    </lineage>
</organism>
<evidence type="ECO:0000256" key="5">
    <source>
        <dbReference type="ARBA" id="ARBA00023125"/>
    </source>
</evidence>
<dbReference type="STRING" id="89784.SAMN04489725_107134"/>
<protein>
    <recommendedName>
        <fullName evidence="7">RNA polymerase sigma factor</fullName>
    </recommendedName>
</protein>
<evidence type="ECO:0000313" key="11">
    <source>
        <dbReference type="Proteomes" id="UP000182589"/>
    </source>
</evidence>
<reference evidence="11" key="2">
    <citation type="submission" date="2016-10" db="EMBL/GenBank/DDBJ databases">
        <authorList>
            <person name="Varghese N."/>
        </authorList>
    </citation>
    <scope>NUCLEOTIDE SEQUENCE [LARGE SCALE GENOMIC DNA]</scope>
    <source>
        <strain evidence="11">DSM 12489</strain>
    </source>
</reference>
<name>A0A1H2UBU6_9BACL</name>
<reference evidence="9" key="3">
    <citation type="submission" date="2023-02" db="EMBL/GenBank/DDBJ databases">
        <title>Proposal of a novel subspecies: Alicyclobacillus hesperidum subspecies aegle.</title>
        <authorList>
            <person name="Goto K."/>
            <person name="Fujii T."/>
            <person name="Yasui K."/>
            <person name="Mochida K."/>
            <person name="Kato-Tanaka Y."/>
            <person name="Morohoshi S."/>
            <person name="An S.Y."/>
            <person name="Kasai H."/>
            <person name="Yokota A."/>
        </authorList>
    </citation>
    <scope>NUCLEOTIDE SEQUENCE</scope>
    <source>
        <strain evidence="9">DSM 12766</strain>
    </source>
</reference>
<evidence type="ECO:0000256" key="2">
    <source>
        <dbReference type="ARBA" id="ARBA00022969"/>
    </source>
</evidence>
<dbReference type="InterPro" id="IPR001387">
    <property type="entry name" value="Cro/C1-type_HTH"/>
</dbReference>
<dbReference type="SUPFAM" id="SSF88946">
    <property type="entry name" value="Sigma2 domain of RNA polymerase sigma factors"/>
    <property type="match status" value="1"/>
</dbReference>
<dbReference type="PROSITE" id="PS50943">
    <property type="entry name" value="HTH_CROC1"/>
    <property type="match status" value="1"/>
</dbReference>
<dbReference type="InterPro" id="IPR013325">
    <property type="entry name" value="RNA_pol_sigma_r2"/>
</dbReference>
<keyword evidence="6 7" id="KW-0804">Transcription</keyword>
<dbReference type="NCBIfam" id="TIGR02846">
    <property type="entry name" value="spore_sigmaK"/>
    <property type="match status" value="1"/>
</dbReference>
<dbReference type="Pfam" id="PF04545">
    <property type="entry name" value="Sigma70_r4"/>
    <property type="match status" value="1"/>
</dbReference>
<keyword evidence="5 7" id="KW-0238">DNA-binding</keyword>
<keyword evidence="11" id="KW-1185">Reference proteome</keyword>
<keyword evidence="3 7" id="KW-0805">Transcription regulation</keyword>
<evidence type="ECO:0000259" key="8">
    <source>
        <dbReference type="PROSITE" id="PS50943"/>
    </source>
</evidence>
<dbReference type="Gene3D" id="1.10.10.10">
    <property type="entry name" value="Winged helix-like DNA-binding domain superfamily/Winged helix DNA-binding domain"/>
    <property type="match status" value="1"/>
</dbReference>
<dbReference type="GO" id="GO:0030435">
    <property type="term" value="P:sporulation resulting in formation of a cellular spore"/>
    <property type="evidence" value="ECO:0007669"/>
    <property type="project" value="UniProtKB-KW"/>
</dbReference>
<evidence type="ECO:0000256" key="7">
    <source>
        <dbReference type="RuleBase" id="RU362124"/>
    </source>
</evidence>
<accession>A0A1H2UBU6</accession>
<evidence type="ECO:0000313" key="9">
    <source>
        <dbReference type="EMBL" id="GLV14163.1"/>
    </source>
</evidence>
<dbReference type="Gene3D" id="1.20.120.1810">
    <property type="match status" value="1"/>
</dbReference>
<proteinExistence type="inferred from homology"/>
<dbReference type="GO" id="GO:0006352">
    <property type="term" value="P:DNA-templated transcription initiation"/>
    <property type="evidence" value="ECO:0007669"/>
    <property type="project" value="InterPro"/>
</dbReference>
<dbReference type="InterPro" id="IPR014209">
    <property type="entry name" value="RNA_pol_sigma-K"/>
</dbReference>
<dbReference type="NCBIfam" id="TIGR02937">
    <property type="entry name" value="sigma70-ECF"/>
    <property type="match status" value="1"/>
</dbReference>
<dbReference type="InterPro" id="IPR050813">
    <property type="entry name" value="Sigma-70_Factor"/>
</dbReference>
<dbReference type="PANTHER" id="PTHR30376:SF3">
    <property type="entry name" value="RNA POLYMERASE SIGMA FACTOR RPOH"/>
    <property type="match status" value="1"/>
</dbReference>
<dbReference type="PRINTS" id="PR00046">
    <property type="entry name" value="SIGMA70FCT"/>
</dbReference>
<evidence type="ECO:0000313" key="10">
    <source>
        <dbReference type="EMBL" id="SDW53550.1"/>
    </source>
</evidence>
<dbReference type="Pfam" id="PF04542">
    <property type="entry name" value="Sigma70_r2"/>
    <property type="match status" value="1"/>
</dbReference>
<evidence type="ECO:0000256" key="3">
    <source>
        <dbReference type="ARBA" id="ARBA00023015"/>
    </source>
</evidence>
<feature type="domain" description="HTH cro/C1-type" evidence="8">
    <location>
        <begin position="200"/>
        <end position="219"/>
    </location>
</feature>
<dbReference type="Proteomes" id="UP001157137">
    <property type="component" value="Unassembled WGS sequence"/>
</dbReference>
<gene>
    <name evidence="9" type="primary">sigK</name>
    <name evidence="9" type="ORF">Heshes_18470</name>
    <name evidence="10" type="ORF">SAMN04489725_107134</name>
</gene>
<keyword evidence="4 7" id="KW-0731">Sigma factor</keyword>
<evidence type="ECO:0000256" key="4">
    <source>
        <dbReference type="ARBA" id="ARBA00023082"/>
    </source>
</evidence>
<dbReference type="AlphaFoldDB" id="A0A1H2UBU6"/>
<dbReference type="InterPro" id="IPR036388">
    <property type="entry name" value="WH-like_DNA-bd_sf"/>
</dbReference>
<dbReference type="GO" id="GO:0003677">
    <property type="term" value="F:DNA binding"/>
    <property type="evidence" value="ECO:0007669"/>
    <property type="project" value="UniProtKB-KW"/>
</dbReference>
<evidence type="ECO:0000256" key="1">
    <source>
        <dbReference type="ARBA" id="ARBA00007788"/>
    </source>
</evidence>
<dbReference type="EMBL" id="BSRA01000009">
    <property type="protein sequence ID" value="GLV14163.1"/>
    <property type="molecule type" value="Genomic_DNA"/>
</dbReference>
<dbReference type="InterPro" id="IPR013324">
    <property type="entry name" value="RNA_pol_sigma_r3/r4-like"/>
</dbReference>
<dbReference type="PROSITE" id="PS00715">
    <property type="entry name" value="SIGMA70_1"/>
    <property type="match status" value="1"/>
</dbReference>
<keyword evidence="2" id="KW-0749">Sporulation</keyword>
<dbReference type="GO" id="GO:0016987">
    <property type="term" value="F:sigma factor activity"/>
    <property type="evidence" value="ECO:0007669"/>
    <property type="project" value="UniProtKB-KW"/>
</dbReference>
<reference evidence="10" key="1">
    <citation type="submission" date="2016-10" db="EMBL/GenBank/DDBJ databases">
        <authorList>
            <person name="de Groot N.N."/>
        </authorList>
    </citation>
    <scope>NUCLEOTIDE SEQUENCE [LARGE SCALE GENOMIC DNA]</scope>
    <source>
        <strain evidence="10">DSM 12489</strain>
    </source>
</reference>
<comment type="function">
    <text evidence="7">Sigma factors are initiation factors that promote the attachment of RNA polymerase to specific initiation sites and are then released.</text>
</comment>
<comment type="similarity">
    <text evidence="1 7">Belongs to the sigma-70 factor family.</text>
</comment>
<dbReference type="PIRSF" id="PIRSF000770">
    <property type="entry name" value="RNA_pol_sigma-SigE/K"/>
    <property type="match status" value="1"/>
</dbReference>
<dbReference type="CDD" id="cd06171">
    <property type="entry name" value="Sigma70_r4"/>
    <property type="match status" value="1"/>
</dbReference>
<evidence type="ECO:0000256" key="6">
    <source>
        <dbReference type="ARBA" id="ARBA00023163"/>
    </source>
</evidence>
<dbReference type="InterPro" id="IPR000943">
    <property type="entry name" value="RNA_pol_sigma70"/>
</dbReference>
<dbReference type="InterPro" id="IPR007627">
    <property type="entry name" value="RNA_pol_sigma70_r2"/>
</dbReference>
<dbReference type="SUPFAM" id="SSF88659">
    <property type="entry name" value="Sigma3 and sigma4 domains of RNA polymerase sigma factors"/>
    <property type="match status" value="1"/>
</dbReference>
<dbReference type="NCBIfam" id="NF004471">
    <property type="entry name" value="PRK05803.1"/>
    <property type="match status" value="1"/>
</dbReference>
<dbReference type="PANTHER" id="PTHR30376">
    <property type="entry name" value="SIGMA FACTOR RPOH HEAT SHOCK RELATED"/>
    <property type="match status" value="1"/>
</dbReference>
<dbReference type="InterPro" id="IPR014284">
    <property type="entry name" value="RNA_pol_sigma-70_dom"/>
</dbReference>
<sequence>MGVLSGILTLLALVLKDVSVFVSYVKNGAFPQPLSAEEEREAIARHTQGDTSARNLLIEHNLRLVAHLAKKYESSGEDQEDLISIGTIGLIKAVESYSTDKGTKLATYAARCIENEILMYLRSTKKHRRDALLSDPIGTDKDGNEMTLADLLGSDPDEVVDTVDLSWEKQKMYECLPMLPAREREVLCKRFGLPDGEERTQREIAKELGISRSYVSRIEHRALGKLYENMRSGKPSQSDSPV</sequence>
<dbReference type="Proteomes" id="UP000182589">
    <property type="component" value="Unassembled WGS sequence"/>
</dbReference>
<dbReference type="InterPro" id="IPR007630">
    <property type="entry name" value="RNA_pol_sigma70_r4"/>
</dbReference>